<dbReference type="PANTHER" id="PTHR12818">
    <property type="entry name" value="TRNA (ADENINE(37)-N6)-METHYLTRANSFERASE"/>
    <property type="match status" value="1"/>
</dbReference>
<dbReference type="InterPro" id="IPR023370">
    <property type="entry name" value="TrmO-like_N"/>
</dbReference>
<dbReference type="PROSITE" id="PS51668">
    <property type="entry name" value="TSAA_2"/>
    <property type="match status" value="1"/>
</dbReference>
<sequence>MDKYEVYPIGIVKSPYKNPGDAPRQGALKPDEEMEIEIYEKFREGLGTFEGTTHLIVLLWFDKADREIMSGTPPGAKKSKPVFTIRSPHRPNPVGFDIARIISVKDGIIKVSGLDALNNTPVIDIKPYVPSIDCIREAKGLNIK</sequence>
<name>A0A9E7PK08_9EURY</name>
<keyword evidence="1" id="KW-0949">S-adenosyl-L-methionine</keyword>
<evidence type="ECO:0000256" key="1">
    <source>
        <dbReference type="ARBA" id="ARBA00022691"/>
    </source>
</evidence>
<evidence type="ECO:0000313" key="5">
    <source>
        <dbReference type="Proteomes" id="UP001060368"/>
    </source>
</evidence>
<gene>
    <name evidence="4" type="primary">tsaA</name>
    <name evidence="4" type="ORF">L6E24_08000</name>
</gene>
<dbReference type="EMBL" id="CP096115">
    <property type="protein sequence ID" value="UUX91323.1"/>
    <property type="molecule type" value="Genomic_DNA"/>
</dbReference>
<organism evidence="4 5">
    <name type="scientific">Methanoplanus endosymbiosus</name>
    <dbReference type="NCBI Taxonomy" id="33865"/>
    <lineage>
        <taxon>Archaea</taxon>
        <taxon>Methanobacteriati</taxon>
        <taxon>Methanobacteriota</taxon>
        <taxon>Stenosarchaea group</taxon>
        <taxon>Methanomicrobia</taxon>
        <taxon>Methanomicrobiales</taxon>
        <taxon>Methanomicrobiaceae</taxon>
        <taxon>Methanoplanus</taxon>
    </lineage>
</organism>
<comment type="similarity">
    <text evidence="2">Belongs to the tRNA methyltransferase O family.</text>
</comment>
<dbReference type="InterPro" id="IPR040372">
    <property type="entry name" value="YaeB-like"/>
</dbReference>
<dbReference type="CDD" id="cd09281">
    <property type="entry name" value="UPF0066"/>
    <property type="match status" value="1"/>
</dbReference>
<dbReference type="GeneID" id="74307635"/>
<feature type="domain" description="TsaA-like" evidence="3">
    <location>
        <begin position="6"/>
        <end position="137"/>
    </location>
</feature>
<evidence type="ECO:0000259" key="3">
    <source>
        <dbReference type="PROSITE" id="PS51668"/>
    </source>
</evidence>
<dbReference type="Pfam" id="PF01980">
    <property type="entry name" value="TrmO_N"/>
    <property type="match status" value="1"/>
</dbReference>
<dbReference type="Gene3D" id="2.40.30.70">
    <property type="entry name" value="YaeB-like"/>
    <property type="match status" value="1"/>
</dbReference>
<dbReference type="InterPro" id="IPR036413">
    <property type="entry name" value="YaeB-like_sf"/>
</dbReference>
<dbReference type="Proteomes" id="UP001060368">
    <property type="component" value="Chromosome"/>
</dbReference>
<keyword evidence="5" id="KW-1185">Reference proteome</keyword>
<dbReference type="InterPro" id="IPR036414">
    <property type="entry name" value="YaeB_N_sf"/>
</dbReference>
<evidence type="ECO:0000313" key="4">
    <source>
        <dbReference type="EMBL" id="UUX91323.1"/>
    </source>
</evidence>
<evidence type="ECO:0000256" key="2">
    <source>
        <dbReference type="ARBA" id="ARBA00033753"/>
    </source>
</evidence>
<dbReference type="NCBIfam" id="TIGR00104">
    <property type="entry name" value="tRNA_TsaA"/>
    <property type="match status" value="1"/>
</dbReference>
<dbReference type="RefSeq" id="WP_257741476.1">
    <property type="nucleotide sequence ID" value="NZ_CP096115.1"/>
</dbReference>
<dbReference type="SUPFAM" id="SSF118196">
    <property type="entry name" value="YaeB-like"/>
    <property type="match status" value="1"/>
</dbReference>
<reference evidence="4" key="1">
    <citation type="submission" date="2022-04" db="EMBL/GenBank/DDBJ databases">
        <title>Complete genome of Methanoplanus endosymbiosus DSM 3599.</title>
        <authorList>
            <person name="Chen S.-C."/>
            <person name="You Y.-T."/>
            <person name="Zhou Y.-Z."/>
            <person name="Lai M.-C."/>
        </authorList>
    </citation>
    <scope>NUCLEOTIDE SEQUENCE</scope>
    <source>
        <strain evidence="4">DSM 3599</strain>
    </source>
</reference>
<dbReference type="KEGG" id="mend:L6E24_08000"/>
<accession>A0A9E7PK08</accession>
<protein>
    <submittedName>
        <fullName evidence="4">tRNA (N6-threonylcarbamoyladenosine(37)-N6)-methyltransferase TrmO</fullName>
    </submittedName>
</protein>
<proteinExistence type="inferred from homology"/>
<dbReference type="PANTHER" id="PTHR12818:SF0">
    <property type="entry name" value="TRNA (ADENINE(37)-N6)-METHYLTRANSFERASE"/>
    <property type="match status" value="1"/>
</dbReference>
<dbReference type="AlphaFoldDB" id="A0A9E7PK08"/>